<dbReference type="InterPro" id="IPR023361">
    <property type="entry name" value="DUF1285_beta_roll_sf"/>
</dbReference>
<proteinExistence type="predicted"/>
<gene>
    <name evidence="3" type="ORF">RLDS_04470</name>
</gene>
<dbReference type="Pfam" id="PF21028">
    <property type="entry name" value="DUF1285_C"/>
    <property type="match status" value="1"/>
</dbReference>
<organism evidence="3 4">
    <name type="scientific">Sphingobium lactosutens DS20</name>
    <dbReference type="NCBI Taxonomy" id="1331060"/>
    <lineage>
        <taxon>Bacteria</taxon>
        <taxon>Pseudomonadati</taxon>
        <taxon>Pseudomonadota</taxon>
        <taxon>Alphaproteobacteria</taxon>
        <taxon>Sphingomonadales</taxon>
        <taxon>Sphingomonadaceae</taxon>
        <taxon>Sphingobium</taxon>
    </lineage>
</organism>
<feature type="domain" description="DUF1285" evidence="1">
    <location>
        <begin position="34"/>
        <end position="101"/>
    </location>
</feature>
<dbReference type="AlphaFoldDB" id="T0IZA2"/>
<dbReference type="EMBL" id="ATDP01000071">
    <property type="protein sequence ID" value="EQB17210.1"/>
    <property type="molecule type" value="Genomic_DNA"/>
</dbReference>
<evidence type="ECO:0000313" key="4">
    <source>
        <dbReference type="Proteomes" id="UP000015531"/>
    </source>
</evidence>
<dbReference type="Gene3D" id="3.10.540.10">
    <property type="entry name" value="duf1285 like domain"/>
    <property type="match status" value="1"/>
</dbReference>
<feature type="domain" description="DUF1285" evidence="2">
    <location>
        <begin position="102"/>
        <end position="191"/>
    </location>
</feature>
<dbReference type="eggNOG" id="COG3816">
    <property type="taxonomic scope" value="Bacteria"/>
</dbReference>
<name>T0IZA2_9SPHN</name>
<comment type="caution">
    <text evidence="3">The sequence shown here is derived from an EMBL/GenBank/DDBJ whole genome shotgun (WGS) entry which is preliminary data.</text>
</comment>
<dbReference type="InterPro" id="IPR048341">
    <property type="entry name" value="DUF1285_N"/>
</dbReference>
<evidence type="ECO:0000259" key="1">
    <source>
        <dbReference type="Pfam" id="PF06938"/>
    </source>
</evidence>
<dbReference type="InterPro" id="IPR048342">
    <property type="entry name" value="DUF1285_C"/>
</dbReference>
<dbReference type="Proteomes" id="UP000015531">
    <property type="component" value="Unassembled WGS sequence"/>
</dbReference>
<dbReference type="InterPro" id="IPR010707">
    <property type="entry name" value="DUF1285"/>
</dbReference>
<evidence type="ECO:0000259" key="2">
    <source>
        <dbReference type="Pfam" id="PF21028"/>
    </source>
</evidence>
<dbReference type="PATRIC" id="fig|1331060.3.peg.820"/>
<keyword evidence="4" id="KW-1185">Reference proteome</keyword>
<accession>T0IZA2</accession>
<sequence>MGTYLEHMPMDPLPDLATLSLSDIARLLAEKKLPPVEQWNPDHCGDSEMRIARDGTWYHQGSPIGREAMVRLFSTILRREDDGSHVLVTPVEKLDIAVEDAPFVAVELKSEGEGRDRALAFRLNTGDLVTAGPDHDLTLRDTDDGPRPYLHVRGGLEALIARSVYYELMNLALEDGGEPVGLWSHGAFFPLDRAR</sequence>
<evidence type="ECO:0000313" key="3">
    <source>
        <dbReference type="EMBL" id="EQB17210.1"/>
    </source>
</evidence>
<reference evidence="3 4" key="1">
    <citation type="journal article" date="2013" name="Genome Announc.">
        <title>Draft Genome Sequence of Sphingobium lactosutens Strain DS20T, Isolated from a Hexachlorocyclohexane Dumpsite.</title>
        <authorList>
            <person name="Kumar R."/>
            <person name="Dwivedi V."/>
            <person name="Negi V."/>
            <person name="Khurana J.P."/>
            <person name="Lal R."/>
        </authorList>
    </citation>
    <scope>NUCLEOTIDE SEQUENCE [LARGE SCALE GENOMIC DNA]</scope>
    <source>
        <strain evidence="3 4">DS20</strain>
    </source>
</reference>
<evidence type="ECO:0008006" key="5">
    <source>
        <dbReference type="Google" id="ProtNLM"/>
    </source>
</evidence>
<dbReference type="Gene3D" id="2.30.270.10">
    <property type="entry name" value="duf1285 protein"/>
    <property type="match status" value="1"/>
</dbReference>
<dbReference type="PIRSF" id="PIRSF029557">
    <property type="entry name" value="UCP029557"/>
    <property type="match status" value="1"/>
</dbReference>
<dbReference type="Pfam" id="PF06938">
    <property type="entry name" value="DUF1285_N"/>
    <property type="match status" value="1"/>
</dbReference>
<protein>
    <recommendedName>
        <fullName evidence="5">Proteophosphoglycan</fullName>
    </recommendedName>
</protein>